<name>A0ABQ5VRI9_9RHOB</name>
<evidence type="ECO:0000313" key="2">
    <source>
        <dbReference type="EMBL" id="GLQ33925.1"/>
    </source>
</evidence>
<dbReference type="InterPro" id="IPR018968">
    <property type="entry name" value="Phasin"/>
</dbReference>
<evidence type="ECO:0000259" key="1">
    <source>
        <dbReference type="Pfam" id="PF09361"/>
    </source>
</evidence>
<dbReference type="Proteomes" id="UP001156694">
    <property type="component" value="Unassembled WGS sequence"/>
</dbReference>
<proteinExistence type="predicted"/>
<sequence>MTKANKATEKMTAAATEATAKVAAATEVSLEKSQEFFAKSTKASEKLVEGVIEYNASAFKGAEVVAKKAYDNYVANTTTAYEDAKALAKTSDVAGFYKLAQANFSKAAEAYTAQAKDLAELSQKVLADNTTVAKKLYKETFAG</sequence>
<dbReference type="Pfam" id="PF09361">
    <property type="entry name" value="Phasin_2"/>
    <property type="match status" value="1"/>
</dbReference>
<feature type="domain" description="Phasin" evidence="1">
    <location>
        <begin position="41"/>
        <end position="134"/>
    </location>
</feature>
<gene>
    <name evidence="2" type="ORF">GCM10007939_02080</name>
</gene>
<dbReference type="EMBL" id="BSNN01000002">
    <property type="protein sequence ID" value="GLQ33925.1"/>
    <property type="molecule type" value="Genomic_DNA"/>
</dbReference>
<organism evidence="2 3">
    <name type="scientific">Amylibacter marinus</name>
    <dbReference type="NCBI Taxonomy" id="1475483"/>
    <lineage>
        <taxon>Bacteria</taxon>
        <taxon>Pseudomonadati</taxon>
        <taxon>Pseudomonadota</taxon>
        <taxon>Alphaproteobacteria</taxon>
        <taxon>Rhodobacterales</taxon>
        <taxon>Paracoccaceae</taxon>
        <taxon>Amylibacter</taxon>
    </lineage>
</organism>
<dbReference type="RefSeq" id="WP_284375322.1">
    <property type="nucleotide sequence ID" value="NZ_BSNN01000002.1"/>
</dbReference>
<comment type="caution">
    <text evidence="2">The sequence shown here is derived from an EMBL/GenBank/DDBJ whole genome shotgun (WGS) entry which is preliminary data.</text>
</comment>
<accession>A0ABQ5VRI9</accession>
<evidence type="ECO:0000313" key="3">
    <source>
        <dbReference type="Proteomes" id="UP001156694"/>
    </source>
</evidence>
<keyword evidence="3" id="KW-1185">Reference proteome</keyword>
<reference evidence="3" key="1">
    <citation type="journal article" date="2019" name="Int. J. Syst. Evol. Microbiol.">
        <title>The Global Catalogue of Microorganisms (GCM) 10K type strain sequencing project: providing services to taxonomists for standard genome sequencing and annotation.</title>
        <authorList>
            <consortium name="The Broad Institute Genomics Platform"/>
            <consortium name="The Broad Institute Genome Sequencing Center for Infectious Disease"/>
            <person name="Wu L."/>
            <person name="Ma J."/>
        </authorList>
    </citation>
    <scope>NUCLEOTIDE SEQUENCE [LARGE SCALE GENOMIC DNA]</scope>
    <source>
        <strain evidence="3">NBRC 110140</strain>
    </source>
</reference>
<protein>
    <recommendedName>
        <fullName evidence="1">Phasin domain-containing protein</fullName>
    </recommendedName>
</protein>